<name>A0A4R2GQR8_9ACTN</name>
<reference evidence="1 2" key="1">
    <citation type="journal article" date="2015" name="Stand. Genomic Sci.">
        <title>Genomic Encyclopedia of Bacterial and Archaeal Type Strains, Phase III: the genomes of soil and plant-associated and newly described type strains.</title>
        <authorList>
            <person name="Whitman W.B."/>
            <person name="Woyke T."/>
            <person name="Klenk H.P."/>
            <person name="Zhou Y."/>
            <person name="Lilburn T.G."/>
            <person name="Beck B.J."/>
            <person name="De Vos P."/>
            <person name="Vandamme P."/>
            <person name="Eisen J.A."/>
            <person name="Garrity G."/>
            <person name="Hugenholtz P."/>
            <person name="Kyrpides N.C."/>
        </authorList>
    </citation>
    <scope>NUCLEOTIDE SEQUENCE [LARGE SCALE GENOMIC DNA]</scope>
    <source>
        <strain evidence="1 2">VKM Ac-2572</strain>
    </source>
</reference>
<evidence type="ECO:0000313" key="1">
    <source>
        <dbReference type="EMBL" id="TCO12236.1"/>
    </source>
</evidence>
<dbReference type="RefSeq" id="WP_132217189.1">
    <property type="nucleotide sequence ID" value="NZ_SLWN01000030.1"/>
</dbReference>
<proteinExistence type="predicted"/>
<evidence type="ECO:0000313" key="2">
    <source>
        <dbReference type="Proteomes" id="UP000294508"/>
    </source>
</evidence>
<protein>
    <recommendedName>
        <fullName evidence="3">Recombinase-like zinc beta ribbon protein</fullName>
    </recommendedName>
</protein>
<dbReference type="Proteomes" id="UP000294508">
    <property type="component" value="Unassembled WGS sequence"/>
</dbReference>
<evidence type="ECO:0008006" key="3">
    <source>
        <dbReference type="Google" id="ProtNLM"/>
    </source>
</evidence>
<sequence length="426" mass="47215">MSGGILDACAASRARLTHAHTNRRCCRNPDSWQAPRASGNLRSALWRLNGVGISLLNADEYTLAIRDQIAIDIDAVDAWAARLISGHPVPADLVVMPCGVDAVELLPGWYDEWALIERERVRQRLLHGLEALSRHLIVEGRCAEAVEAASYTGYAIYGRWHKVEELLDPDDVAAGHVVRFRRSPQAKIVRSREPAHPAIVSVDTFTAAQLEQRRRRRGGERGWSSMGRTRQEKKRVYTLRSRIKCSICERKMEGAARRQVVINYRCNARTLVPGSATALAHPPQIYLREDLVTPAINRWIGQLFDPLNRDATITALVAADETSERHLGRARELQGRVAAAEAAMQRLRRALDAGWDPAELREQDNLAVGEKRAAEAALAAAPRDEDLSRHEIETTVDGLADIGRALDRAEAADLADLYAALPLSLT</sequence>
<dbReference type="OrthoDB" id="3372479at2"/>
<organism evidence="1 2">
    <name type="scientific">Kribbella steppae</name>
    <dbReference type="NCBI Taxonomy" id="2512223"/>
    <lineage>
        <taxon>Bacteria</taxon>
        <taxon>Bacillati</taxon>
        <taxon>Actinomycetota</taxon>
        <taxon>Actinomycetes</taxon>
        <taxon>Propionibacteriales</taxon>
        <taxon>Kribbellaceae</taxon>
        <taxon>Kribbella</taxon>
    </lineage>
</organism>
<accession>A0A4R2GQR8</accession>
<comment type="caution">
    <text evidence="1">The sequence shown here is derived from an EMBL/GenBank/DDBJ whole genome shotgun (WGS) entry which is preliminary data.</text>
</comment>
<dbReference type="AlphaFoldDB" id="A0A4R2GQR8"/>
<keyword evidence="2" id="KW-1185">Reference proteome</keyword>
<gene>
    <name evidence="1" type="ORF">EV652_13012</name>
</gene>
<dbReference type="EMBL" id="SLWN01000030">
    <property type="protein sequence ID" value="TCO12236.1"/>
    <property type="molecule type" value="Genomic_DNA"/>
</dbReference>